<keyword evidence="2" id="KW-0677">Repeat</keyword>
<dbReference type="InterPro" id="IPR017930">
    <property type="entry name" value="Myb_dom"/>
</dbReference>
<dbReference type="InterPro" id="IPR001005">
    <property type="entry name" value="SANT/Myb"/>
</dbReference>
<evidence type="ECO:0000256" key="5">
    <source>
        <dbReference type="ARBA" id="ARBA00023163"/>
    </source>
</evidence>
<feature type="domain" description="Myb-like" evidence="7">
    <location>
        <begin position="8"/>
        <end position="60"/>
    </location>
</feature>
<dbReference type="GO" id="GO:0003677">
    <property type="term" value="F:DNA binding"/>
    <property type="evidence" value="ECO:0007669"/>
    <property type="project" value="UniProtKB-KW"/>
</dbReference>
<organism evidence="9 10">
    <name type="scientific">Gossypium anomalum</name>
    <dbReference type="NCBI Taxonomy" id="47600"/>
    <lineage>
        <taxon>Eukaryota</taxon>
        <taxon>Viridiplantae</taxon>
        <taxon>Streptophyta</taxon>
        <taxon>Embryophyta</taxon>
        <taxon>Tracheophyta</taxon>
        <taxon>Spermatophyta</taxon>
        <taxon>Magnoliopsida</taxon>
        <taxon>eudicotyledons</taxon>
        <taxon>Gunneridae</taxon>
        <taxon>Pentapetalae</taxon>
        <taxon>rosids</taxon>
        <taxon>malvids</taxon>
        <taxon>Malvales</taxon>
        <taxon>Malvaceae</taxon>
        <taxon>Malvoideae</taxon>
        <taxon>Gossypium</taxon>
    </lineage>
</organism>
<dbReference type="PROSITE" id="PS50090">
    <property type="entry name" value="MYB_LIKE"/>
    <property type="match status" value="2"/>
</dbReference>
<dbReference type="EMBL" id="JAHUZN010000008">
    <property type="protein sequence ID" value="KAG8487253.1"/>
    <property type="molecule type" value="Genomic_DNA"/>
</dbReference>
<dbReference type="AlphaFoldDB" id="A0A8J6D0Y2"/>
<feature type="domain" description="HTH myb-type" evidence="8">
    <location>
        <begin position="8"/>
        <end position="60"/>
    </location>
</feature>
<evidence type="ECO:0000256" key="3">
    <source>
        <dbReference type="ARBA" id="ARBA00023015"/>
    </source>
</evidence>
<reference evidence="9 10" key="1">
    <citation type="journal article" date="2021" name="bioRxiv">
        <title>The Gossypium anomalum genome as a resource for cotton improvement and evolutionary analysis of hybrid incompatibility.</title>
        <authorList>
            <person name="Grover C.E."/>
            <person name="Yuan D."/>
            <person name="Arick M.A."/>
            <person name="Miller E.R."/>
            <person name="Hu G."/>
            <person name="Peterson D.G."/>
            <person name="Wendel J.F."/>
            <person name="Udall J.A."/>
        </authorList>
    </citation>
    <scope>NUCLEOTIDE SEQUENCE [LARGE SCALE GENOMIC DNA]</scope>
    <source>
        <strain evidence="9">JFW-Udall</strain>
        <tissue evidence="9">Leaf</tissue>
    </source>
</reference>
<evidence type="ECO:0000313" key="9">
    <source>
        <dbReference type="EMBL" id="KAG8487253.1"/>
    </source>
</evidence>
<comment type="caution">
    <text evidence="9">The sequence shown here is derived from an EMBL/GenBank/DDBJ whole genome shotgun (WGS) entry which is preliminary data.</text>
</comment>
<dbReference type="InterPro" id="IPR009057">
    <property type="entry name" value="Homeodomain-like_sf"/>
</dbReference>
<evidence type="ECO:0000256" key="2">
    <source>
        <dbReference type="ARBA" id="ARBA00022737"/>
    </source>
</evidence>
<feature type="domain" description="Myb-like" evidence="7">
    <location>
        <begin position="61"/>
        <end position="111"/>
    </location>
</feature>
<proteinExistence type="predicted"/>
<keyword evidence="3" id="KW-0805">Transcription regulation</keyword>
<evidence type="ECO:0000259" key="7">
    <source>
        <dbReference type="PROSITE" id="PS50090"/>
    </source>
</evidence>
<dbReference type="PROSITE" id="PS51294">
    <property type="entry name" value="HTH_MYB"/>
    <property type="match status" value="2"/>
</dbReference>
<keyword evidence="6" id="KW-0539">Nucleus</keyword>
<dbReference type="Pfam" id="PF00249">
    <property type="entry name" value="Myb_DNA-binding"/>
    <property type="match status" value="2"/>
</dbReference>
<dbReference type="SMART" id="SM00717">
    <property type="entry name" value="SANT"/>
    <property type="match status" value="2"/>
</dbReference>
<evidence type="ECO:0000256" key="4">
    <source>
        <dbReference type="ARBA" id="ARBA00023125"/>
    </source>
</evidence>
<keyword evidence="4" id="KW-0238">DNA-binding</keyword>
<protein>
    <submittedName>
        <fullName evidence="9">Uncharacterized protein</fullName>
    </submittedName>
</protein>
<dbReference type="OrthoDB" id="2143914at2759"/>
<dbReference type="InterPro" id="IPR051953">
    <property type="entry name" value="Plant_SW-associated_TFs"/>
</dbReference>
<evidence type="ECO:0000256" key="6">
    <source>
        <dbReference type="ARBA" id="ARBA00023242"/>
    </source>
</evidence>
<name>A0A8J6D0Y2_9ROSI</name>
<evidence type="ECO:0000313" key="10">
    <source>
        <dbReference type="Proteomes" id="UP000701853"/>
    </source>
</evidence>
<sequence length="297" mass="33216">MGHRCCSKQKVKRGLWSPEEDDKLVKHITTHGHGSWSSVPKLAGLQRCGKSCRLRWINYLRPDLKRGSFTAEEEQIIIDVHRILGNRWAQIAKHLPGRTDNEVKNFWNSCIKKKLLSQGLDPKTHNLLSSRQRASTKLACKYSSSSPSSQPQHGSFTVFNITSHAKDTNNNNNTMMMNPPPPVVAFPHQSPNPNTTYAQNLYGSSMDTPFVSSSSCFGNMLYESDPCIWDDANAVVETFEEPRVDSLPPVPQPQQQENDDKIDMDCSLMEGGAGSFDLGLLESTLLSAAMDDFGWNF</sequence>
<accession>A0A8J6D0Y2</accession>
<dbReference type="Gene3D" id="1.10.10.60">
    <property type="entry name" value="Homeodomain-like"/>
    <property type="match status" value="2"/>
</dbReference>
<dbReference type="CDD" id="cd00167">
    <property type="entry name" value="SANT"/>
    <property type="match status" value="2"/>
</dbReference>
<gene>
    <name evidence="9" type="ORF">CXB51_020552</name>
</gene>
<dbReference type="SUPFAM" id="SSF46689">
    <property type="entry name" value="Homeodomain-like"/>
    <property type="match status" value="1"/>
</dbReference>
<evidence type="ECO:0000256" key="1">
    <source>
        <dbReference type="ARBA" id="ARBA00004123"/>
    </source>
</evidence>
<keyword evidence="10" id="KW-1185">Reference proteome</keyword>
<feature type="domain" description="HTH myb-type" evidence="8">
    <location>
        <begin position="61"/>
        <end position="115"/>
    </location>
</feature>
<evidence type="ECO:0000259" key="8">
    <source>
        <dbReference type="PROSITE" id="PS51294"/>
    </source>
</evidence>
<dbReference type="PANTHER" id="PTHR47997:SF40">
    <property type="entry name" value="TRANSCRIPTION FACTOR MYB26-LIKE"/>
    <property type="match status" value="1"/>
</dbReference>
<keyword evidence="5" id="KW-0804">Transcription</keyword>
<comment type="subcellular location">
    <subcellularLocation>
        <location evidence="1">Nucleus</location>
    </subcellularLocation>
</comment>
<dbReference type="FunFam" id="1.10.10.60:FF:000185">
    <property type="entry name" value="MYB transcription factor"/>
    <property type="match status" value="1"/>
</dbReference>
<dbReference type="PANTHER" id="PTHR47997">
    <property type="entry name" value="MYB DOMAIN PROTEIN 55"/>
    <property type="match status" value="1"/>
</dbReference>
<dbReference type="FunFam" id="1.10.10.60:FF:000458">
    <property type="entry name" value="Transcription factor MYB86"/>
    <property type="match status" value="1"/>
</dbReference>
<dbReference type="GO" id="GO:0005634">
    <property type="term" value="C:nucleus"/>
    <property type="evidence" value="ECO:0007669"/>
    <property type="project" value="UniProtKB-SubCell"/>
</dbReference>
<dbReference type="Proteomes" id="UP000701853">
    <property type="component" value="Chromosome 8"/>
</dbReference>